<dbReference type="InterPro" id="IPR053139">
    <property type="entry name" value="Surface_bspA-like"/>
</dbReference>
<proteinExistence type="predicted"/>
<reference evidence="1" key="1">
    <citation type="submission" date="2006-10" db="EMBL/GenBank/DDBJ databases">
        <authorList>
            <person name="Amadeo P."/>
            <person name="Zhao Q."/>
            <person name="Wortman J."/>
            <person name="Fraser-Liggett C."/>
            <person name="Carlton J."/>
        </authorList>
    </citation>
    <scope>NUCLEOTIDE SEQUENCE</scope>
    <source>
        <strain evidence="1">G3</strain>
    </source>
</reference>
<dbReference type="InterPro" id="IPR032675">
    <property type="entry name" value="LRR_dom_sf"/>
</dbReference>
<dbReference type="InterPro" id="IPR026906">
    <property type="entry name" value="LRR_5"/>
</dbReference>
<dbReference type="Pfam" id="PF13306">
    <property type="entry name" value="LRR_5"/>
    <property type="match status" value="4"/>
</dbReference>
<organism evidence="1 2">
    <name type="scientific">Trichomonas vaginalis (strain ATCC PRA-98 / G3)</name>
    <dbReference type="NCBI Taxonomy" id="412133"/>
    <lineage>
        <taxon>Eukaryota</taxon>
        <taxon>Metamonada</taxon>
        <taxon>Parabasalia</taxon>
        <taxon>Trichomonadida</taxon>
        <taxon>Trichomonadidae</taxon>
        <taxon>Trichomonas</taxon>
    </lineage>
</organism>
<gene>
    <name evidence="1" type="ORF">TVAG_170990</name>
</gene>
<dbReference type="Proteomes" id="UP000001542">
    <property type="component" value="Unassembled WGS sequence"/>
</dbReference>
<keyword evidence="2" id="KW-1185">Reference proteome</keyword>
<reference evidence="1" key="2">
    <citation type="journal article" date="2007" name="Science">
        <title>Draft genome sequence of the sexually transmitted pathogen Trichomonas vaginalis.</title>
        <authorList>
            <person name="Carlton J.M."/>
            <person name="Hirt R.P."/>
            <person name="Silva J.C."/>
            <person name="Delcher A.L."/>
            <person name="Schatz M."/>
            <person name="Zhao Q."/>
            <person name="Wortman J.R."/>
            <person name="Bidwell S.L."/>
            <person name="Alsmark U.C.M."/>
            <person name="Besteiro S."/>
            <person name="Sicheritz-Ponten T."/>
            <person name="Noel C.J."/>
            <person name="Dacks J.B."/>
            <person name="Foster P.G."/>
            <person name="Simillion C."/>
            <person name="Van de Peer Y."/>
            <person name="Miranda-Saavedra D."/>
            <person name="Barton G.J."/>
            <person name="Westrop G.D."/>
            <person name="Mueller S."/>
            <person name="Dessi D."/>
            <person name="Fiori P.L."/>
            <person name="Ren Q."/>
            <person name="Paulsen I."/>
            <person name="Zhang H."/>
            <person name="Bastida-Corcuera F.D."/>
            <person name="Simoes-Barbosa A."/>
            <person name="Brown M.T."/>
            <person name="Hayes R.D."/>
            <person name="Mukherjee M."/>
            <person name="Okumura C.Y."/>
            <person name="Schneider R."/>
            <person name="Smith A.J."/>
            <person name="Vanacova S."/>
            <person name="Villalvazo M."/>
            <person name="Haas B.J."/>
            <person name="Pertea M."/>
            <person name="Feldblyum T.V."/>
            <person name="Utterback T.R."/>
            <person name="Shu C.L."/>
            <person name="Osoegawa K."/>
            <person name="de Jong P.J."/>
            <person name="Hrdy I."/>
            <person name="Horvathova L."/>
            <person name="Zubacova Z."/>
            <person name="Dolezal P."/>
            <person name="Malik S.B."/>
            <person name="Logsdon J.M. Jr."/>
            <person name="Henze K."/>
            <person name="Gupta A."/>
            <person name="Wang C.C."/>
            <person name="Dunne R.L."/>
            <person name="Upcroft J.A."/>
            <person name="Upcroft P."/>
            <person name="White O."/>
            <person name="Salzberg S.L."/>
            <person name="Tang P."/>
            <person name="Chiu C.-H."/>
            <person name="Lee Y.-S."/>
            <person name="Embley T.M."/>
            <person name="Coombs G.H."/>
            <person name="Mottram J.C."/>
            <person name="Tachezy J."/>
            <person name="Fraser-Liggett C.M."/>
            <person name="Johnson P.J."/>
        </authorList>
    </citation>
    <scope>NUCLEOTIDE SEQUENCE [LARGE SCALE GENOMIC DNA]</scope>
    <source>
        <strain evidence="1">G3</strain>
    </source>
</reference>
<dbReference type="Gene3D" id="3.80.10.10">
    <property type="entry name" value="Ribonuclease Inhibitor"/>
    <property type="match status" value="3"/>
</dbReference>
<dbReference type="SUPFAM" id="SSF52058">
    <property type="entry name" value="L domain-like"/>
    <property type="match status" value="3"/>
</dbReference>
<dbReference type="AlphaFoldDB" id="A2FIN9"/>
<protein>
    <submittedName>
        <fullName evidence="1">Surface antigen BspA-like</fullName>
    </submittedName>
</protein>
<dbReference type="VEuPathDB" id="TrichDB:TVAGG3_0654470"/>
<dbReference type="PANTHER" id="PTHR45661:SF3">
    <property type="entry name" value="IG-LIKE DOMAIN-CONTAINING PROTEIN"/>
    <property type="match status" value="1"/>
</dbReference>
<dbReference type="KEGG" id="tva:4752955"/>
<name>A2FIN9_TRIV3</name>
<dbReference type="RefSeq" id="XP_001308141.1">
    <property type="nucleotide sequence ID" value="XM_001308140.1"/>
</dbReference>
<accession>A2FIN9</accession>
<dbReference type="PANTHER" id="PTHR45661">
    <property type="entry name" value="SURFACE ANTIGEN"/>
    <property type="match status" value="1"/>
</dbReference>
<sequence length="675" mass="74893">MTTLTSLQFAYNCLLSSMPSNCFAGMKFTSLQIPPFVSSITGKAFTSCRFIESIQVDPQNEYFWTDSRAIFSKDNLSIIYIASNSGSSYEISVNVSNAEEGLCVSSQITSVTFMNGLQKIKNNCFAGSNLRNLVIPETVTFIDDHAFYNTQQLTEITLPSRITVIRNYLFARSKLRRITIPNNVTLIEEFSFSNCVDLTEVILPENLKEMAGGVFSDSPNVVLSLPSGSNLIIDQQYLLMDKEKTMILQYFGNTDTIVSIPSTISLIKKGAFQNKNKLVEVRIDGADNNLLVIEDFAFNNCEKLSKFPSLNQVTKIGRFSFNNTKIDNDLAFSQINTISESAFSYSSISSVSFISNGNVDLSNNCFLNCQNLKSLMLQGNGNFTLGSSCFEGCSSLNYVSIPNRVLSLGVSCFMNCGLTSVSFTDNILYQNYIPDLLFKNCRNLNQISIPNVRTIGAESFSNTAIEEILLPDTVESLNTQCFKGCFAMRKLTINPNSKLSNLDYGVFDGCSSFETISDFASKNFCSDNGAMYNNQRTKMIVYPPASKNKFFAFTDRVKYIEKSAFIGCSALQAILIPDGSVVEIGKNAFEGCVNLRHINLPLSVTKIGEDAFKGCEKLICGVIIENKTGSYIDMIRKAGIESRMTSFCKDFTCRVRNQFGTLSNVLFMISVFILM</sequence>
<dbReference type="STRING" id="5722.A2FIN9"/>
<evidence type="ECO:0000313" key="2">
    <source>
        <dbReference type="Proteomes" id="UP000001542"/>
    </source>
</evidence>
<dbReference type="EMBL" id="DS113817">
    <property type="protein sequence ID" value="EAX95211.1"/>
    <property type="molecule type" value="Genomic_DNA"/>
</dbReference>
<dbReference type="InParanoid" id="A2FIN9"/>
<evidence type="ECO:0000313" key="1">
    <source>
        <dbReference type="EMBL" id="EAX95211.1"/>
    </source>
</evidence>
<dbReference type="VEuPathDB" id="TrichDB:TVAG_464500"/>